<sequence>MLGWVSGLIGEKLQDLNTGLEILQSTIEELSRNFRTSPSPLINSHLVNYKNEKTGFNVSRISANSRYF</sequence>
<keyword evidence="2" id="KW-1185">Reference proteome</keyword>
<protein>
    <submittedName>
        <fullName evidence="1">Uncharacterized protein</fullName>
    </submittedName>
</protein>
<proteinExistence type="predicted"/>
<accession>A0A7R8V6Z0</accession>
<reference evidence="1 2" key="1">
    <citation type="submission" date="2020-11" db="EMBL/GenBank/DDBJ databases">
        <authorList>
            <person name="Wallbank WR R."/>
            <person name="Pardo Diaz C."/>
            <person name="Kozak K."/>
            <person name="Martin S."/>
            <person name="Jiggins C."/>
            <person name="Moest M."/>
            <person name="Warren A I."/>
            <person name="Generalovic N T."/>
            <person name="Byers J.R.P. K."/>
            <person name="Montejo-Kovacevich G."/>
            <person name="Yen C E."/>
        </authorList>
    </citation>
    <scope>NUCLEOTIDE SEQUENCE [LARGE SCALE GENOMIC DNA]</scope>
</reference>
<organism evidence="1 2">
    <name type="scientific">Hermetia illucens</name>
    <name type="common">Black soldier fly</name>
    <dbReference type="NCBI Taxonomy" id="343691"/>
    <lineage>
        <taxon>Eukaryota</taxon>
        <taxon>Metazoa</taxon>
        <taxon>Ecdysozoa</taxon>
        <taxon>Arthropoda</taxon>
        <taxon>Hexapoda</taxon>
        <taxon>Insecta</taxon>
        <taxon>Pterygota</taxon>
        <taxon>Neoptera</taxon>
        <taxon>Endopterygota</taxon>
        <taxon>Diptera</taxon>
        <taxon>Brachycera</taxon>
        <taxon>Stratiomyomorpha</taxon>
        <taxon>Stratiomyidae</taxon>
        <taxon>Hermetiinae</taxon>
        <taxon>Hermetia</taxon>
    </lineage>
</organism>
<gene>
    <name evidence="1" type="ORF">HERILL_LOCUS16301</name>
</gene>
<evidence type="ECO:0000313" key="2">
    <source>
        <dbReference type="Proteomes" id="UP000594454"/>
    </source>
</evidence>
<evidence type="ECO:0000313" key="1">
    <source>
        <dbReference type="EMBL" id="CAD7094066.1"/>
    </source>
</evidence>
<dbReference type="Proteomes" id="UP000594454">
    <property type="component" value="Chromosome 7"/>
</dbReference>
<dbReference type="AlphaFoldDB" id="A0A7R8V6Z0"/>
<name>A0A7R8V6Z0_HERIL</name>
<dbReference type="InParanoid" id="A0A7R8V6Z0"/>
<dbReference type="EMBL" id="LR899015">
    <property type="protein sequence ID" value="CAD7094066.1"/>
    <property type="molecule type" value="Genomic_DNA"/>
</dbReference>